<keyword evidence="12" id="KW-0233">DNA recombination</keyword>
<dbReference type="Pfam" id="PF07727">
    <property type="entry name" value="RVT_2"/>
    <property type="match status" value="1"/>
</dbReference>
<keyword evidence="19" id="KW-1185">Reference proteome</keyword>
<evidence type="ECO:0000256" key="2">
    <source>
        <dbReference type="ARBA" id="ARBA00022695"/>
    </source>
</evidence>
<dbReference type="InterPro" id="IPR013103">
    <property type="entry name" value="RVT_2"/>
</dbReference>
<dbReference type="InterPro" id="IPR036397">
    <property type="entry name" value="RNaseH_sf"/>
</dbReference>
<comment type="catalytic activity">
    <reaction evidence="15">
        <text>DNA(n) + a 2'-deoxyribonucleoside 5'-triphosphate = DNA(n+1) + diphosphate</text>
        <dbReference type="Rhea" id="RHEA:22508"/>
        <dbReference type="Rhea" id="RHEA-COMP:17339"/>
        <dbReference type="Rhea" id="RHEA-COMP:17340"/>
        <dbReference type="ChEBI" id="CHEBI:33019"/>
        <dbReference type="ChEBI" id="CHEBI:61560"/>
        <dbReference type="ChEBI" id="CHEBI:173112"/>
        <dbReference type="EC" id="2.7.7.7"/>
    </reaction>
</comment>
<dbReference type="OrthoDB" id="7691805at2759"/>
<dbReference type="GO" id="GO:0046872">
    <property type="term" value="F:metal ion binding"/>
    <property type="evidence" value="ECO:0007669"/>
    <property type="project" value="UniProtKB-KW"/>
</dbReference>
<dbReference type="GO" id="GO:0015074">
    <property type="term" value="P:DNA integration"/>
    <property type="evidence" value="ECO:0007669"/>
    <property type="project" value="UniProtKB-KW"/>
</dbReference>
<evidence type="ECO:0000256" key="4">
    <source>
        <dbReference type="ARBA" id="ARBA00022723"/>
    </source>
</evidence>
<evidence type="ECO:0000256" key="12">
    <source>
        <dbReference type="ARBA" id="ARBA00023172"/>
    </source>
</evidence>
<dbReference type="GO" id="GO:0004519">
    <property type="term" value="F:endonuclease activity"/>
    <property type="evidence" value="ECO:0007669"/>
    <property type="project" value="UniProtKB-KW"/>
</dbReference>
<keyword evidence="8" id="KW-0694">RNA-binding</keyword>
<sequence length="1485" mass="165865">MSAPILPRGMRAPFAESLASSRVPSRASSRASQVSDQDGRSSGIDDIALNLGDGTQRLEDIFNNVTAGTTGPSLAEETFRASQHQQQRRFGPTPNTNHNAHFNTDASHRNNTHIPPPPTMSKEQADFEAAQFALKQAKLVSSAVSSITGTIKKEQLLHPDDSNYAQWTRALREIGLIHLTGPEFFFRPCDNLSFERIGRAVLLASVHTTLVSDLQDLKSAHAMYENLHTKFHSVSRAAQMNLWYQFMTFSIDPNAPTAGIATQLKDIYTKMKALNVRMCSDVFLGFLLQAAIMRSSAGFRHDFEQRVEVALQQDPKSACPTFPNLLNLFDVCREQHHQHSLHQVSAPTLPSNDSALMVLAPDGSPEFDARAFLADVDENDWSDALDFFAVTAHKCWQCGASYALAAKQYATTSSAPRRLLLTTAVEVNGLPDDLDDLDFHSMAIGEDLVSNPAIFDTGASHGFTGSKSFLHNFRLLPCPIPVSVATSGNKSFISGVGDLKFMSPNGNIIVLRQVLYYSFIISSGDGNPLFSCPFEPQRNRWILPYQFLACNDPCSNGRQLHQFFHASTDAKTSPTTSESDLPVVPTPLESLDVIDDVTHGNKRSRASLPVPADAVLSPNELANYFKQPVTDSPGYKWQAENLSKDDQTLLYFHRLFGHAGLRHIRRIIKGKLGSGLPDSLPAGRIHCPVCAISKSTRINPLTSTNRKIERLDILAVDLIGPFQVDSVNGGKFIMKMRDVATGYCFVRVLTHKWEATGHIISIIDKVETFTEKKVRTLRSDNGGEFVSNELATYLDKKGIVAERALPYHHYQNGVIERFNRTVAAMARTILFDSTLPKSFWSYAFIWAAHTLNRIPNKASGKLTPLEAFLHHKPQFGIFRVFGSIGYAHIPQELRKKLDAQAHRGHVVAYLGVSKGWRLWLPDENRFVKSAMVRFPEELKQVPKALPTSAISSPGQPKDPPKPPSPQPTVPAKPASKMSLSHVMNLMRLGNFNHELEFHDQELIVDKILELCHFYAISVPHTFKQAMKSPEKDNWLKAIAVELNNLEEMRVWSLGNCRTTTRSLTGDGSLRRSQMRTMGLVAAANNWPAHSFDFVAAYLNSPIDEDIWIKPPEGMDVPEGHALKLEKALYGTRQAARCWWIHLRDTLAKLNYVPSQYDNSLYILRHPVLHGVIWLHVDDGVVTASDPSLLRRLEQDLKDLLKIKWSHELTSIVGLNVLRTADGFQLFQRNLIDSLLEQHWDTGITATTPLPANYNATTDPDGSTAESGRYLSVIGTLSYLAVGTRPDICFAVNFLARFAARPSPLHWKGVKHLINYVTGTRDLKLKLLPRTESTPLKTFADASWGGEFARSTYGVFITFLNSPILWISRRQLSVAASTCHAEYMALGTATRQTLWVRHLLSDVLRKDFVGHLFCDNQSAVRVATDDSSNKRTRHTDRDFYITNESLFQKKTTLTWVPTKDQLADVFTKPLGNELFIRMREQILGLF</sequence>
<dbReference type="GO" id="GO:0005634">
    <property type="term" value="C:nucleus"/>
    <property type="evidence" value="ECO:0007669"/>
    <property type="project" value="UniProtKB-ARBA"/>
</dbReference>
<dbReference type="InterPro" id="IPR012337">
    <property type="entry name" value="RNaseH-like_sf"/>
</dbReference>
<keyword evidence="4" id="KW-0479">Metal-binding</keyword>
<evidence type="ECO:0000259" key="17">
    <source>
        <dbReference type="PROSITE" id="PS50994"/>
    </source>
</evidence>
<protein>
    <recommendedName>
        <fullName evidence="17">Integrase catalytic domain-containing protein</fullName>
    </recommendedName>
</protein>
<comment type="caution">
    <text evidence="18">The sequence shown here is derived from an EMBL/GenBank/DDBJ whole genome shotgun (WGS) entry which is preliminary data.</text>
</comment>
<dbReference type="GO" id="GO:0032196">
    <property type="term" value="P:transposition"/>
    <property type="evidence" value="ECO:0007669"/>
    <property type="project" value="UniProtKB-KW"/>
</dbReference>
<feature type="compositionally biased region" description="Pro residues" evidence="16">
    <location>
        <begin position="961"/>
        <end position="970"/>
    </location>
</feature>
<proteinExistence type="predicted"/>
<dbReference type="InterPro" id="IPR039537">
    <property type="entry name" value="Retrotran_Ty1/copia-like"/>
</dbReference>
<dbReference type="CDD" id="cd09272">
    <property type="entry name" value="RNase_HI_RT_Ty1"/>
    <property type="match status" value="1"/>
</dbReference>
<dbReference type="PANTHER" id="PTHR42648">
    <property type="entry name" value="TRANSPOSASE, PUTATIVE-RELATED"/>
    <property type="match status" value="1"/>
</dbReference>
<keyword evidence="11" id="KW-0808">Transferase</keyword>
<evidence type="ECO:0000256" key="7">
    <source>
        <dbReference type="ARBA" id="ARBA00022842"/>
    </source>
</evidence>
<keyword evidence="2" id="KW-0548">Nucleotidyltransferase</keyword>
<dbReference type="GO" id="GO:0016787">
    <property type="term" value="F:hydrolase activity"/>
    <property type="evidence" value="ECO:0007669"/>
    <property type="project" value="UniProtKB-KW"/>
</dbReference>
<dbReference type="InterPro" id="IPR001584">
    <property type="entry name" value="Integrase_cat-core"/>
</dbReference>
<evidence type="ECO:0000313" key="18">
    <source>
        <dbReference type="EMBL" id="PLW48150.1"/>
    </source>
</evidence>
<keyword evidence="7" id="KW-0460">Magnesium</keyword>
<dbReference type="PANTHER" id="PTHR42648:SF11">
    <property type="entry name" value="TRANSPOSON TY4-P GAG-POL POLYPROTEIN"/>
    <property type="match status" value="1"/>
</dbReference>
<evidence type="ECO:0000256" key="3">
    <source>
        <dbReference type="ARBA" id="ARBA00022722"/>
    </source>
</evidence>
<evidence type="ECO:0000256" key="16">
    <source>
        <dbReference type="SAM" id="MobiDB-lite"/>
    </source>
</evidence>
<evidence type="ECO:0000256" key="6">
    <source>
        <dbReference type="ARBA" id="ARBA00022801"/>
    </source>
</evidence>
<dbReference type="Pfam" id="PF14223">
    <property type="entry name" value="Retrotran_gag_2"/>
    <property type="match status" value="1"/>
</dbReference>
<keyword evidence="5" id="KW-0255">Endonuclease</keyword>
<dbReference type="Pfam" id="PF25597">
    <property type="entry name" value="SH3_retrovirus"/>
    <property type="match status" value="1"/>
</dbReference>
<evidence type="ECO:0000256" key="13">
    <source>
        <dbReference type="ARBA" id="ARBA00023268"/>
    </source>
</evidence>
<keyword evidence="3" id="KW-0540">Nuclease</keyword>
<evidence type="ECO:0000256" key="1">
    <source>
        <dbReference type="ARBA" id="ARBA00022578"/>
    </source>
</evidence>
<dbReference type="PROSITE" id="PS50994">
    <property type="entry name" value="INTEGRASE"/>
    <property type="match status" value="1"/>
</dbReference>
<keyword evidence="1" id="KW-0815">Transposition</keyword>
<evidence type="ECO:0000256" key="11">
    <source>
        <dbReference type="ARBA" id="ARBA00022932"/>
    </source>
</evidence>
<dbReference type="GO" id="GO:0003723">
    <property type="term" value="F:RNA binding"/>
    <property type="evidence" value="ECO:0007669"/>
    <property type="project" value="UniProtKB-KW"/>
</dbReference>
<gene>
    <name evidence="18" type="ORF">PCANC_06766</name>
</gene>
<keyword evidence="13" id="KW-0511">Multifunctional enzyme</keyword>
<dbReference type="SUPFAM" id="SSF53098">
    <property type="entry name" value="Ribonuclease H-like"/>
    <property type="match status" value="1"/>
</dbReference>
<dbReference type="EMBL" id="PGCJ01000105">
    <property type="protein sequence ID" value="PLW48150.1"/>
    <property type="molecule type" value="Genomic_DNA"/>
</dbReference>
<organism evidence="18 19">
    <name type="scientific">Puccinia coronata f. sp. avenae</name>
    <dbReference type="NCBI Taxonomy" id="200324"/>
    <lineage>
        <taxon>Eukaryota</taxon>
        <taxon>Fungi</taxon>
        <taxon>Dikarya</taxon>
        <taxon>Basidiomycota</taxon>
        <taxon>Pucciniomycotina</taxon>
        <taxon>Pucciniomycetes</taxon>
        <taxon>Pucciniales</taxon>
        <taxon>Pucciniaceae</taxon>
        <taxon>Puccinia</taxon>
    </lineage>
</organism>
<evidence type="ECO:0000313" key="19">
    <source>
        <dbReference type="Proteomes" id="UP000235388"/>
    </source>
</evidence>
<name>A0A2N5VDU0_9BASI</name>
<accession>A0A2N5VDU0</accession>
<feature type="region of interest" description="Disordered" evidence="16">
    <location>
        <begin position="1"/>
        <end position="46"/>
    </location>
</feature>
<feature type="domain" description="Integrase catalytic" evidence="17">
    <location>
        <begin position="696"/>
        <end position="872"/>
    </location>
</feature>
<reference evidence="18 19" key="1">
    <citation type="submission" date="2017-11" db="EMBL/GenBank/DDBJ databases">
        <title>De novo assembly and phasing of dikaryotic genomes from two isolates of Puccinia coronata f. sp. avenae, the causal agent of oat crown rust.</title>
        <authorList>
            <person name="Miller M.E."/>
            <person name="Zhang Y."/>
            <person name="Omidvar V."/>
            <person name="Sperschneider J."/>
            <person name="Schwessinger B."/>
            <person name="Raley C."/>
            <person name="Palmer J.M."/>
            <person name="Garnica D."/>
            <person name="Upadhyaya N."/>
            <person name="Rathjen J."/>
            <person name="Taylor J.M."/>
            <person name="Park R.F."/>
            <person name="Dodds P.N."/>
            <person name="Hirsch C.D."/>
            <person name="Kianian S.F."/>
            <person name="Figueroa M."/>
        </authorList>
    </citation>
    <scope>NUCLEOTIDE SEQUENCE [LARGE SCALE GENOMIC DNA]</scope>
    <source>
        <strain evidence="18">12NC29</strain>
    </source>
</reference>
<dbReference type="GO" id="GO:0006310">
    <property type="term" value="P:DNA recombination"/>
    <property type="evidence" value="ECO:0007669"/>
    <property type="project" value="UniProtKB-KW"/>
</dbReference>
<dbReference type="GO" id="GO:0003887">
    <property type="term" value="F:DNA-directed DNA polymerase activity"/>
    <property type="evidence" value="ECO:0007669"/>
    <property type="project" value="UniProtKB-KW"/>
</dbReference>
<keyword evidence="6" id="KW-0378">Hydrolase</keyword>
<keyword evidence="9" id="KW-0229">DNA integration</keyword>
<dbReference type="GO" id="GO:0003964">
    <property type="term" value="F:RNA-directed DNA polymerase activity"/>
    <property type="evidence" value="ECO:0007669"/>
    <property type="project" value="UniProtKB-KW"/>
</dbReference>
<evidence type="ECO:0000256" key="8">
    <source>
        <dbReference type="ARBA" id="ARBA00022884"/>
    </source>
</evidence>
<dbReference type="InterPro" id="IPR057670">
    <property type="entry name" value="SH3_retrovirus"/>
</dbReference>
<evidence type="ECO:0000256" key="5">
    <source>
        <dbReference type="ARBA" id="ARBA00022759"/>
    </source>
</evidence>
<feature type="region of interest" description="Disordered" evidence="16">
    <location>
        <begin position="946"/>
        <end position="975"/>
    </location>
</feature>
<evidence type="ECO:0000256" key="10">
    <source>
        <dbReference type="ARBA" id="ARBA00022918"/>
    </source>
</evidence>
<evidence type="ECO:0000256" key="15">
    <source>
        <dbReference type="ARBA" id="ARBA00049244"/>
    </source>
</evidence>
<dbReference type="Gene3D" id="3.30.420.10">
    <property type="entry name" value="Ribonuclease H-like superfamily/Ribonuclease H"/>
    <property type="match status" value="1"/>
</dbReference>
<evidence type="ECO:0000256" key="9">
    <source>
        <dbReference type="ARBA" id="ARBA00022908"/>
    </source>
</evidence>
<dbReference type="STRING" id="200324.A0A2N5VDU0"/>
<evidence type="ECO:0000256" key="14">
    <source>
        <dbReference type="ARBA" id="ARBA00048173"/>
    </source>
</evidence>
<feature type="compositionally biased region" description="Low complexity" evidence="16">
    <location>
        <begin position="17"/>
        <end position="35"/>
    </location>
</feature>
<keyword evidence="11" id="KW-0239">DNA-directed DNA polymerase</keyword>
<keyword evidence="10" id="KW-0695">RNA-directed DNA polymerase</keyword>
<dbReference type="Proteomes" id="UP000235388">
    <property type="component" value="Unassembled WGS sequence"/>
</dbReference>
<comment type="catalytic activity">
    <reaction evidence="14">
        <text>DNA(n) + a 2'-deoxyribonucleoside 5'-triphosphate = DNA(n+1) + diphosphate</text>
        <dbReference type="Rhea" id="RHEA:22508"/>
        <dbReference type="Rhea" id="RHEA-COMP:17339"/>
        <dbReference type="Rhea" id="RHEA-COMP:17340"/>
        <dbReference type="ChEBI" id="CHEBI:33019"/>
        <dbReference type="ChEBI" id="CHEBI:61560"/>
        <dbReference type="ChEBI" id="CHEBI:173112"/>
        <dbReference type="EC" id="2.7.7.49"/>
    </reaction>
</comment>